<dbReference type="PANTHER" id="PTHR10408:SF23">
    <property type="entry name" value="STEROL O-ACYLTRANSFERASE 1-RELATED"/>
    <property type="match status" value="1"/>
</dbReference>
<dbReference type="HOGENOM" id="CLU_018190_2_1_1"/>
<evidence type="ECO:0000256" key="3">
    <source>
        <dbReference type="ARBA" id="ARBA00022679"/>
    </source>
</evidence>
<evidence type="ECO:0000256" key="7">
    <source>
        <dbReference type="ARBA" id="ARBA00023136"/>
    </source>
</evidence>
<dbReference type="eggNOG" id="KOG0380">
    <property type="taxonomic scope" value="Eukaryota"/>
</dbReference>
<evidence type="ECO:0000256" key="9">
    <source>
        <dbReference type="ARBA" id="ARBA00023568"/>
    </source>
</evidence>
<proteinExistence type="inferred from homology"/>
<keyword evidence="4 12" id="KW-0812">Transmembrane</keyword>
<feature type="transmembrane region" description="Helical" evidence="12">
    <location>
        <begin position="435"/>
        <end position="455"/>
    </location>
</feature>
<comment type="similarity">
    <text evidence="2 10">Belongs to the membrane-bound acyltransferase family. Sterol o-acyltransferase subfamily.</text>
</comment>
<feature type="transmembrane region" description="Helical" evidence="12">
    <location>
        <begin position="246"/>
        <end position="265"/>
    </location>
</feature>
<evidence type="ECO:0000313" key="14">
    <source>
        <dbReference type="Proteomes" id="UP000005666"/>
    </source>
</evidence>
<dbReference type="OMA" id="LMCTLYL"/>
<feature type="transmembrane region" description="Helical" evidence="12">
    <location>
        <begin position="163"/>
        <end position="192"/>
    </location>
</feature>
<evidence type="ECO:0000313" key="13">
    <source>
        <dbReference type="EMBL" id="CCE64426.1"/>
    </source>
</evidence>
<evidence type="ECO:0000256" key="5">
    <source>
        <dbReference type="ARBA" id="ARBA00022824"/>
    </source>
</evidence>
<name>G8BWH5_TETPH</name>
<dbReference type="STRING" id="1071381.G8BWH5"/>
<keyword evidence="8 10" id="KW-0012">Acyltransferase</keyword>
<dbReference type="PANTHER" id="PTHR10408">
    <property type="entry name" value="STEROL O-ACYLTRANSFERASE"/>
    <property type="match status" value="1"/>
</dbReference>
<dbReference type="RefSeq" id="XP_003686860.1">
    <property type="nucleotide sequence ID" value="XM_003686812.1"/>
</dbReference>
<evidence type="ECO:0000256" key="8">
    <source>
        <dbReference type="ARBA" id="ARBA00023315"/>
    </source>
</evidence>
<dbReference type="Pfam" id="PF03062">
    <property type="entry name" value="MBOAT"/>
    <property type="match status" value="1"/>
</dbReference>
<evidence type="ECO:0000256" key="4">
    <source>
        <dbReference type="ARBA" id="ARBA00022692"/>
    </source>
</evidence>
<feature type="transmembrane region" description="Helical" evidence="12">
    <location>
        <begin position="389"/>
        <end position="408"/>
    </location>
</feature>
<dbReference type="GO" id="GO:0034737">
    <property type="term" value="F:ergosterol O-acyltransferase activity"/>
    <property type="evidence" value="ECO:0007669"/>
    <property type="project" value="EnsemblFungi"/>
</dbReference>
<keyword evidence="7 10" id="KW-0472">Membrane</keyword>
<evidence type="ECO:0000256" key="11">
    <source>
        <dbReference type="PIRSR" id="PIRSR000439-1"/>
    </source>
</evidence>
<organism evidence="13 14">
    <name type="scientific">Tetrapisispora phaffii (strain ATCC 24235 / CBS 4417 / NBRC 1672 / NRRL Y-8282 / UCD 70-5)</name>
    <name type="common">Yeast</name>
    <name type="synonym">Fabospora phaffii</name>
    <dbReference type="NCBI Taxonomy" id="1071381"/>
    <lineage>
        <taxon>Eukaryota</taxon>
        <taxon>Fungi</taxon>
        <taxon>Dikarya</taxon>
        <taxon>Ascomycota</taxon>
        <taxon>Saccharomycotina</taxon>
        <taxon>Saccharomycetes</taxon>
        <taxon>Saccharomycetales</taxon>
        <taxon>Saccharomycetaceae</taxon>
        <taxon>Tetrapisispora</taxon>
    </lineage>
</organism>
<feature type="active site" evidence="11">
    <location>
        <position position="529"/>
    </location>
</feature>
<comment type="subcellular location">
    <subcellularLocation>
        <location evidence="1 10">Endoplasmic reticulum membrane</location>
        <topology evidence="1 10">Multi-pass membrane protein</topology>
    </subcellularLocation>
</comment>
<keyword evidence="6 12" id="KW-1133">Transmembrane helix</keyword>
<dbReference type="GO" id="GO:0005789">
    <property type="term" value="C:endoplasmic reticulum membrane"/>
    <property type="evidence" value="ECO:0007669"/>
    <property type="project" value="UniProtKB-SubCell"/>
</dbReference>
<evidence type="ECO:0000256" key="2">
    <source>
        <dbReference type="ARBA" id="ARBA00009010"/>
    </source>
</evidence>
<dbReference type="AlphaFoldDB" id="G8BWH5"/>
<dbReference type="GO" id="GO:0008204">
    <property type="term" value="P:ergosterol metabolic process"/>
    <property type="evidence" value="ECO:0007669"/>
    <property type="project" value="EnsemblFungi"/>
</dbReference>
<dbReference type="OrthoDB" id="10039049at2759"/>
<reference evidence="13 14" key="1">
    <citation type="journal article" date="2011" name="Proc. Natl. Acad. Sci. U.S.A.">
        <title>Evolutionary erosion of yeast sex chromosomes by mating-type switching accidents.</title>
        <authorList>
            <person name="Gordon J.L."/>
            <person name="Armisen D."/>
            <person name="Proux-Wera E."/>
            <person name="Oheigeartaigh S.S."/>
            <person name="Byrne K.P."/>
            <person name="Wolfe K.H."/>
        </authorList>
    </citation>
    <scope>NUCLEOTIDE SEQUENCE [LARGE SCALE GENOMIC DNA]</scope>
    <source>
        <strain evidence="14">ATCC 24235 / CBS 4417 / NBRC 1672 / NRRL Y-8282 / UCD 70-5</strain>
    </source>
</reference>
<keyword evidence="5 10" id="KW-0256">Endoplasmic reticulum</keyword>
<keyword evidence="14" id="KW-1185">Reference proteome</keyword>
<evidence type="ECO:0000256" key="6">
    <source>
        <dbReference type="ARBA" id="ARBA00022989"/>
    </source>
</evidence>
<evidence type="ECO:0000256" key="1">
    <source>
        <dbReference type="ARBA" id="ARBA00004477"/>
    </source>
</evidence>
<dbReference type="PIRSF" id="PIRSF000439">
    <property type="entry name" value="Oat_ACAT_DAG_ARE"/>
    <property type="match status" value="1"/>
</dbReference>
<sequence>MASGLLKDQKFIKIQKLNSIDNGRKKKSIIINDGDFDAVSDGSFVDLNDEKIEKIKIIEDNIESISSGVNVKIPANSLSAAASNNSTVFNANSEYIERHIKIIDGRARSRYKRNTKEAISYFGDVSFQTRPSILDGSINNPYQEKFSGPIFEKISFSDKNSDVLVASNFGGFYVLAWMSVAFSCFKMLIEYYNTHDHSFKDSEILHFMTTDLFTVAAVDLMMYSNLWFIFAIQWLCKMNILKWKPVGRMITAIFESCFVIFYIILTENILGLHWVAKIFLFLHSLVLLMKMHSFAFYNGYLWNIKSELSFSTRALKKYYNSENKEVIETLNRSKDFCTSELNAISDTVAFPENINVKNFFMYTMFPTLVYQVEYPRTERIRWRYVLEKACAIFGTIFLMMLLAQTYMYPVAMRAIAVKHTQWQGYVHRAKQWAELLIDLVPSFITMYILNFYLIWDAILNCIAELTCFGDRYFYGDWWNCVDWGDFSRIWNIPVHKFLLRHVYHSSISFLNLSKSQATLMTFFISSVVHELAMYVIFKKLRCYLFILQMTQLPLVTISKTKYFRDRTIINNVFFWLGICTGPSIMCTLYLTF</sequence>
<keyword evidence="3 10" id="KW-0808">Transferase</keyword>
<dbReference type="GeneID" id="11534212"/>
<dbReference type="KEGG" id="tpf:TPHA_0H02220"/>
<dbReference type="InterPro" id="IPR004299">
    <property type="entry name" value="MBOAT_fam"/>
</dbReference>
<protein>
    <recommendedName>
        <fullName evidence="10">O-acyltransferase</fullName>
    </recommendedName>
</protein>
<feature type="transmembrane region" description="Helical" evidence="12">
    <location>
        <begin position="517"/>
        <end position="537"/>
    </location>
</feature>
<feature type="transmembrane region" description="Helical" evidence="12">
    <location>
        <begin position="212"/>
        <end position="234"/>
    </location>
</feature>
<accession>G8BWH5</accession>
<gene>
    <name evidence="13" type="primary">TPHA0H02220</name>
    <name evidence="13" type="ordered locus">TPHA_0H02220</name>
</gene>
<dbReference type="Proteomes" id="UP000005666">
    <property type="component" value="Chromosome 8"/>
</dbReference>
<comment type="function">
    <text evidence="9">Sterol O-acyltransferase that catalyzes the formation of stery esters.</text>
</comment>
<evidence type="ECO:0000256" key="12">
    <source>
        <dbReference type="SAM" id="Phobius"/>
    </source>
</evidence>
<dbReference type="EMBL" id="HE612863">
    <property type="protein sequence ID" value="CCE64426.1"/>
    <property type="molecule type" value="Genomic_DNA"/>
</dbReference>
<evidence type="ECO:0000256" key="10">
    <source>
        <dbReference type="PIRNR" id="PIRNR000439"/>
    </source>
</evidence>
<dbReference type="InterPro" id="IPR014371">
    <property type="entry name" value="Oat_ACAT_DAG_ARE"/>
</dbReference>
<feature type="transmembrane region" description="Helical" evidence="12">
    <location>
        <begin position="572"/>
        <end position="590"/>
    </location>
</feature>